<reference evidence="4" key="1">
    <citation type="journal article" date="2020" name="bioRxiv">
        <title>Chromosome-level reference genome of the European wasp spider Argiope bruennichi: a resource for studies on range expansion and evolutionary adaptation.</title>
        <authorList>
            <person name="Sheffer M.M."/>
            <person name="Hoppe A."/>
            <person name="Krehenwinkel H."/>
            <person name="Uhl G."/>
            <person name="Kuss A.W."/>
            <person name="Jensen L."/>
            <person name="Jensen C."/>
            <person name="Gillespie R.G."/>
            <person name="Hoff K.J."/>
            <person name="Prost S."/>
        </authorList>
    </citation>
    <scope>NUCLEOTIDE SEQUENCE</scope>
</reference>
<dbReference type="HAMAP" id="MF_00795">
    <property type="entry name" value="CutC"/>
    <property type="match status" value="1"/>
</dbReference>
<organism evidence="4 5">
    <name type="scientific">Argiope bruennichi</name>
    <name type="common">Wasp spider</name>
    <name type="synonym">Aranea bruennichi</name>
    <dbReference type="NCBI Taxonomy" id="94029"/>
    <lineage>
        <taxon>Eukaryota</taxon>
        <taxon>Metazoa</taxon>
        <taxon>Ecdysozoa</taxon>
        <taxon>Arthropoda</taxon>
        <taxon>Chelicerata</taxon>
        <taxon>Arachnida</taxon>
        <taxon>Araneae</taxon>
        <taxon>Araneomorphae</taxon>
        <taxon>Entelegynae</taxon>
        <taxon>Araneoidea</taxon>
        <taxon>Araneidae</taxon>
        <taxon>Argiope</taxon>
    </lineage>
</organism>
<dbReference type="SUPFAM" id="SSF110395">
    <property type="entry name" value="CutC-like"/>
    <property type="match status" value="1"/>
</dbReference>
<protein>
    <recommendedName>
        <fullName evidence="2">Copper homeostasis protein cutC homolog</fullName>
    </recommendedName>
</protein>
<feature type="compositionally biased region" description="Basic and acidic residues" evidence="3">
    <location>
        <begin position="360"/>
        <end position="376"/>
    </location>
</feature>
<gene>
    <name evidence="4" type="ORF">HNY73_013216</name>
</gene>
<keyword evidence="5" id="KW-1185">Reference proteome</keyword>
<dbReference type="PANTHER" id="PTHR12598:SF0">
    <property type="entry name" value="COPPER HOMEOSTASIS PROTEIN CUTC HOMOLOG"/>
    <property type="match status" value="1"/>
</dbReference>
<accession>A0A8T0EXA6</accession>
<comment type="similarity">
    <text evidence="1">Belongs to the CutC family.</text>
</comment>
<evidence type="ECO:0000256" key="3">
    <source>
        <dbReference type="SAM" id="MobiDB-lite"/>
    </source>
</evidence>
<dbReference type="PANTHER" id="PTHR12598">
    <property type="entry name" value="COPPER HOMEOSTASIS PROTEIN CUTC"/>
    <property type="match status" value="1"/>
</dbReference>
<feature type="region of interest" description="Disordered" evidence="3">
    <location>
        <begin position="298"/>
        <end position="317"/>
    </location>
</feature>
<evidence type="ECO:0000256" key="1">
    <source>
        <dbReference type="ARBA" id="ARBA00007768"/>
    </source>
</evidence>
<name>A0A8T0EXA6_ARGBR</name>
<dbReference type="Pfam" id="PF03932">
    <property type="entry name" value="CutC"/>
    <property type="match status" value="1"/>
</dbReference>
<reference evidence="4" key="2">
    <citation type="submission" date="2020-06" db="EMBL/GenBank/DDBJ databases">
        <authorList>
            <person name="Sheffer M."/>
        </authorList>
    </citation>
    <scope>NUCLEOTIDE SEQUENCE</scope>
</reference>
<dbReference type="AlphaFoldDB" id="A0A8T0EXA6"/>
<dbReference type="GO" id="GO:0005507">
    <property type="term" value="F:copper ion binding"/>
    <property type="evidence" value="ECO:0007669"/>
    <property type="project" value="TreeGrafter"/>
</dbReference>
<comment type="caution">
    <text evidence="4">The sequence shown here is derived from an EMBL/GenBank/DDBJ whole genome shotgun (WGS) entry which is preliminary data.</text>
</comment>
<dbReference type="Gene3D" id="3.20.20.380">
    <property type="entry name" value="Copper homeostasis (CutC) domain"/>
    <property type="match status" value="1"/>
</dbReference>
<evidence type="ECO:0000313" key="4">
    <source>
        <dbReference type="EMBL" id="KAF8782995.1"/>
    </source>
</evidence>
<feature type="region of interest" description="Disordered" evidence="3">
    <location>
        <begin position="322"/>
        <end position="398"/>
    </location>
</feature>
<dbReference type="InterPro" id="IPR005627">
    <property type="entry name" value="CutC-like"/>
</dbReference>
<evidence type="ECO:0000313" key="5">
    <source>
        <dbReference type="Proteomes" id="UP000807504"/>
    </source>
</evidence>
<dbReference type="InterPro" id="IPR036822">
    <property type="entry name" value="CutC-like_dom_sf"/>
</dbReference>
<dbReference type="EMBL" id="JABXBU010001863">
    <property type="protein sequence ID" value="KAF8782995.1"/>
    <property type="molecule type" value="Genomic_DNA"/>
</dbReference>
<evidence type="ECO:0000256" key="2">
    <source>
        <dbReference type="ARBA" id="ARBA00019014"/>
    </source>
</evidence>
<dbReference type="Proteomes" id="UP000807504">
    <property type="component" value="Unassembled WGS sequence"/>
</dbReference>
<sequence>MNLEICVENFQSALAAEEGGADRVELCQALGTGGLTPSLGLITTVKESLKIPVFVLIRPRPGNFVYTDIELQIMIKDMLSANPIVDGFVTGALRADGTIDKEACSILIKAANGLPVTFHRAFDLSMSSESLQQIIDLGFKRILTSGGCRTAHEGMLQIKKLVEEADSRICIMPGSGISPSNLKEIVETTGAVEFHSSGQRKNPVVNPDSEIVQEFKRSCACSKEDRRMVQTNQLEPSLTDLILNPKSKKIARPTKRIYAVRQGTQKVPGHEVSDSQQQEHQLSPGRMLEERGRGHQEGILQESQNVGGIAQEKIPSPRIARMQKMARKKKNPDKCCDNNESNDNEASLKPVGTDSACNHGNEKCDEWNDNNSEKKKSSPGYVPNNPQYFSDPEHGTQPELLCNAERNTSSIASQGYAYPGCPPPPWTIPPVESIAVPCSGRCPDECMTRSDLYTENYYPKTIKSEMYDYGPWNRYSDYPYESPVNSTWGSCVAGCQGECSTIHSSDEYSSYSHFPSSQHLDLKSPYYHYNSTAPYRNSSYPYSYGPYRDSPMPYRSRRYIPYKNFPPKAPPSYFCKSMDYFHNQYQHHSRFPYSPQPIDYPPIHETVCSSDYPPEVYDSRSFHVEERTESNDTAHSAQYEEVEQVNNESDGNEILNVVDVESEESNILTEEVVELTNPELGQVVHDVIVM</sequence>
<feature type="region of interest" description="Disordered" evidence="3">
    <location>
        <begin position="263"/>
        <end position="285"/>
    </location>
</feature>
<proteinExistence type="inferred from homology"/>